<accession>A0A380ID07</accession>
<dbReference type="EMBL" id="UHEN01000001">
    <property type="protein sequence ID" value="SUN06264.1"/>
    <property type="molecule type" value="Genomic_DNA"/>
</dbReference>
<feature type="transmembrane region" description="Helical" evidence="1">
    <location>
        <begin position="6"/>
        <end position="26"/>
    </location>
</feature>
<evidence type="ECO:0000313" key="3">
    <source>
        <dbReference type="Proteomes" id="UP000255213"/>
    </source>
</evidence>
<dbReference type="Proteomes" id="UP000255213">
    <property type="component" value="Unassembled WGS sequence"/>
</dbReference>
<sequence length="40" mass="4592">MLEYCFDIFLKVLPIISCIVVAQLVVKAKNKHSKEKEGKK</sequence>
<name>A0A380ID07_STRAI</name>
<reference evidence="2 3" key="1">
    <citation type="submission" date="2018-06" db="EMBL/GenBank/DDBJ databases">
        <authorList>
            <consortium name="Pathogen Informatics"/>
            <person name="Doyle S."/>
        </authorList>
    </citation>
    <scope>NUCLEOTIDE SEQUENCE [LARGE SCALE GENOMIC DNA]</scope>
    <source>
        <strain evidence="2 3">NCTC12957</strain>
    </source>
</reference>
<evidence type="ECO:0000256" key="1">
    <source>
        <dbReference type="SAM" id="Phobius"/>
    </source>
</evidence>
<gene>
    <name evidence="2" type="ORF">NCTC12957_00548</name>
</gene>
<organism evidence="2 3">
    <name type="scientific">Streptococcus acidominimus</name>
    <dbReference type="NCBI Taxonomy" id="1326"/>
    <lineage>
        <taxon>Bacteria</taxon>
        <taxon>Bacillati</taxon>
        <taxon>Bacillota</taxon>
        <taxon>Bacilli</taxon>
        <taxon>Lactobacillales</taxon>
        <taxon>Streptococcaceae</taxon>
        <taxon>Streptococcus</taxon>
    </lineage>
</organism>
<evidence type="ECO:0000313" key="2">
    <source>
        <dbReference type="EMBL" id="SUN06264.1"/>
    </source>
</evidence>
<protein>
    <submittedName>
        <fullName evidence="2">Uncharacterized protein</fullName>
    </submittedName>
</protein>
<keyword evidence="1" id="KW-0812">Transmembrane</keyword>
<dbReference type="AlphaFoldDB" id="A0A380ID07"/>
<proteinExistence type="predicted"/>
<keyword evidence="1" id="KW-1133">Transmembrane helix</keyword>
<keyword evidence="1" id="KW-0472">Membrane</keyword>